<evidence type="ECO:0000313" key="1">
    <source>
        <dbReference type="EMBL" id="CAB3993949.1"/>
    </source>
</evidence>
<dbReference type="InterPro" id="IPR011009">
    <property type="entry name" value="Kinase-like_dom_sf"/>
</dbReference>
<dbReference type="GO" id="GO:0005524">
    <property type="term" value="F:ATP binding"/>
    <property type="evidence" value="ECO:0007669"/>
    <property type="project" value="InterPro"/>
</dbReference>
<dbReference type="Pfam" id="PF00069">
    <property type="entry name" value="Pkinase"/>
    <property type="match status" value="1"/>
</dbReference>
<dbReference type="Proteomes" id="UP001152795">
    <property type="component" value="Unassembled WGS sequence"/>
</dbReference>
<reference evidence="1" key="1">
    <citation type="submission" date="2020-04" db="EMBL/GenBank/DDBJ databases">
        <authorList>
            <person name="Alioto T."/>
            <person name="Alioto T."/>
            <person name="Gomez Garrido J."/>
        </authorList>
    </citation>
    <scope>NUCLEOTIDE SEQUENCE</scope>
    <source>
        <strain evidence="1">A484AB</strain>
    </source>
</reference>
<protein>
    <submittedName>
        <fullName evidence="1">Serine threonine- kinase BRSK2-like, partial</fullName>
    </submittedName>
</protein>
<dbReference type="PROSITE" id="PS50011">
    <property type="entry name" value="PROTEIN_KINASE_DOM"/>
    <property type="match status" value="1"/>
</dbReference>
<accession>A0A7D9HYL5</accession>
<dbReference type="Gene3D" id="1.10.510.10">
    <property type="entry name" value="Transferase(Phosphotransferase) domain 1"/>
    <property type="match status" value="1"/>
</dbReference>
<comment type="caution">
    <text evidence="1">The sequence shown here is derived from an EMBL/GenBank/DDBJ whole genome shotgun (WGS) entry which is preliminary data.</text>
</comment>
<dbReference type="EMBL" id="CACRXK020002362">
    <property type="protein sequence ID" value="CAB3993949.1"/>
    <property type="molecule type" value="Genomic_DNA"/>
</dbReference>
<keyword evidence="1" id="KW-0808">Transferase</keyword>
<gene>
    <name evidence="1" type="ORF">PACLA_8A031801</name>
</gene>
<proteinExistence type="predicted"/>
<feature type="non-terminal residue" evidence="1">
    <location>
        <position position="1"/>
    </location>
</feature>
<keyword evidence="1" id="KW-0418">Kinase</keyword>
<organism evidence="1 2">
    <name type="scientific">Paramuricea clavata</name>
    <name type="common">Red gorgonian</name>
    <name type="synonym">Violescent sea-whip</name>
    <dbReference type="NCBI Taxonomy" id="317549"/>
    <lineage>
        <taxon>Eukaryota</taxon>
        <taxon>Metazoa</taxon>
        <taxon>Cnidaria</taxon>
        <taxon>Anthozoa</taxon>
        <taxon>Octocorallia</taxon>
        <taxon>Malacalcyonacea</taxon>
        <taxon>Plexauridae</taxon>
        <taxon>Paramuricea</taxon>
    </lineage>
</organism>
<keyword evidence="2" id="KW-1185">Reference proteome</keyword>
<dbReference type="SUPFAM" id="SSF56112">
    <property type="entry name" value="Protein kinase-like (PK-like)"/>
    <property type="match status" value="1"/>
</dbReference>
<dbReference type="OrthoDB" id="193931at2759"/>
<evidence type="ECO:0000313" key="2">
    <source>
        <dbReference type="Proteomes" id="UP001152795"/>
    </source>
</evidence>
<dbReference type="InterPro" id="IPR000719">
    <property type="entry name" value="Prot_kinase_dom"/>
</dbReference>
<dbReference type="AlphaFoldDB" id="A0A7D9HYL5"/>
<name>A0A7D9HYL5_PARCT</name>
<sequence>MPTMISESFHDAVDHQSHRDLKPENLLLDEKHNIKVADFGMASLQYSVHLSNVSFTSHQYNYSIPNKKNLYCARSSGELLRCFVIFLQLLISQVAYAVQLHVR</sequence>
<dbReference type="GO" id="GO:0004672">
    <property type="term" value="F:protein kinase activity"/>
    <property type="evidence" value="ECO:0007669"/>
    <property type="project" value="InterPro"/>
</dbReference>